<dbReference type="GeneID" id="30008885"/>
<dbReference type="PANTHER" id="PTHR24096">
    <property type="entry name" value="LONG-CHAIN-FATTY-ACID--COA LIGASE"/>
    <property type="match status" value="1"/>
</dbReference>
<sequence>MKTYRSRDPDTAIPKDLNLTELLHDSARSPPLQPDHVIAQDDVEDRTLTIDQLRSNAGKLATGLKRQYSPKDQSRWAIILPNSVAYIEAVHAVLWLGGVFCPINHQLKAGEIAHALTVSKPTFVIVYSIVVETVKEAIELAKQQCPDMGHLEILTAIGSPAKGLRHLHADLMASEVLSVPHYPDTRKRLASIHLSSGTTGNPKGVGLSQYNYLANVLQMWAHDPDHWSPEEKIVSYTPFVHIANTTIPLFLGPWTGMLHIIMGSFDTETYAKTIQRTRATAAQVSPMTALAIATTDLASKYDFSSIRHMTCGPLPLKQDVYEEFLRRGPWKTITLYGMTEAAPYVTWQKIRDTLPLGKSGTLLPNILGSLRLENGADAPEGGPGELWLKGPNMTAGYVDNPTANETAFDRDGWYNTGDVCTISSEGHLQVVGRTKELIKYNGFQVSPTELEAYIIAHPAVLDAAVGGVWDAAKMTELPTAYVVLKDHVQEREDKIQALKDIQRTVDRQVAGYKKLRGHVWEVKSLPRNATFKLLRKQLGIHKTGVCSAEGEARTSKL</sequence>
<evidence type="ECO:0000259" key="4">
    <source>
        <dbReference type="Pfam" id="PF13193"/>
    </source>
</evidence>
<dbReference type="Proteomes" id="UP000078343">
    <property type="component" value="Unassembled WGS sequence"/>
</dbReference>
<dbReference type="InterPro" id="IPR045851">
    <property type="entry name" value="AMP-bd_C_sf"/>
</dbReference>
<dbReference type="OrthoDB" id="1898221at2759"/>
<dbReference type="RefSeq" id="XP_018695879.1">
    <property type="nucleotide sequence ID" value="XM_018836229.1"/>
</dbReference>
<comment type="caution">
    <text evidence="5">The sequence shown here is derived from an EMBL/GenBank/DDBJ whole genome shotgun (WGS) entry which is preliminary data.</text>
</comment>
<dbReference type="InterPro" id="IPR025110">
    <property type="entry name" value="AMP-bd_C"/>
</dbReference>
<organism evidence="5 6">
    <name type="scientific">Fonsecaea erecta</name>
    <dbReference type="NCBI Taxonomy" id="1367422"/>
    <lineage>
        <taxon>Eukaryota</taxon>
        <taxon>Fungi</taxon>
        <taxon>Dikarya</taxon>
        <taxon>Ascomycota</taxon>
        <taxon>Pezizomycotina</taxon>
        <taxon>Eurotiomycetes</taxon>
        <taxon>Chaetothyriomycetidae</taxon>
        <taxon>Chaetothyriales</taxon>
        <taxon>Herpotrichiellaceae</taxon>
        <taxon>Fonsecaea</taxon>
    </lineage>
</organism>
<proteinExistence type="inferred from homology"/>
<feature type="domain" description="AMP-dependent synthetase/ligase" evidence="3">
    <location>
        <begin position="33"/>
        <end position="397"/>
    </location>
</feature>
<gene>
    <name evidence="5" type="ORF">AYL99_04717</name>
</gene>
<evidence type="ECO:0000313" key="5">
    <source>
        <dbReference type="EMBL" id="OAP62512.1"/>
    </source>
</evidence>
<dbReference type="Gene3D" id="3.40.50.12780">
    <property type="entry name" value="N-terminal domain of ligase-like"/>
    <property type="match status" value="1"/>
</dbReference>
<dbReference type="STRING" id="1367422.A0A178ZS64"/>
<protein>
    <recommendedName>
        <fullName evidence="7">AMP-dependent synthetase/ligase domain-containing protein</fullName>
    </recommendedName>
</protein>
<evidence type="ECO:0008006" key="7">
    <source>
        <dbReference type="Google" id="ProtNLM"/>
    </source>
</evidence>
<feature type="domain" description="AMP-binding enzyme C-terminal" evidence="4">
    <location>
        <begin position="449"/>
        <end position="532"/>
    </location>
</feature>
<dbReference type="EMBL" id="LVYI01000003">
    <property type="protein sequence ID" value="OAP62512.1"/>
    <property type="molecule type" value="Genomic_DNA"/>
</dbReference>
<dbReference type="Gene3D" id="3.30.300.30">
    <property type="match status" value="1"/>
</dbReference>
<dbReference type="Pfam" id="PF00501">
    <property type="entry name" value="AMP-binding"/>
    <property type="match status" value="1"/>
</dbReference>
<comment type="similarity">
    <text evidence="1">Belongs to the ATP-dependent AMP-binding enzyme family.</text>
</comment>
<name>A0A178ZS64_9EURO</name>
<evidence type="ECO:0000256" key="2">
    <source>
        <dbReference type="ARBA" id="ARBA00022598"/>
    </source>
</evidence>
<reference evidence="5 6" key="1">
    <citation type="submission" date="2016-04" db="EMBL/GenBank/DDBJ databases">
        <title>Draft genome of Fonsecaea erecta CBS 125763.</title>
        <authorList>
            <person name="Weiss V.A."/>
            <person name="Vicente V.A."/>
            <person name="Raittz R.T."/>
            <person name="Moreno L.F."/>
            <person name="De Souza E.M."/>
            <person name="Pedrosa F.O."/>
            <person name="Steffens M.B."/>
            <person name="Faoro H."/>
            <person name="Tadra-Sfeir M.Z."/>
            <person name="Najafzadeh M.J."/>
            <person name="Felipe M.S."/>
            <person name="Teixeira M."/>
            <person name="Sun J."/>
            <person name="Xi L."/>
            <person name="Gomes R."/>
            <person name="De Azevedo C.M."/>
            <person name="Salgado C.G."/>
            <person name="Da Silva M.B."/>
            <person name="Nascimento M.F."/>
            <person name="Queiroz-Telles F."/>
            <person name="Attili D.S."/>
            <person name="Gorbushina A."/>
        </authorList>
    </citation>
    <scope>NUCLEOTIDE SEQUENCE [LARGE SCALE GENOMIC DNA]</scope>
    <source>
        <strain evidence="5 6">CBS 125763</strain>
    </source>
</reference>
<evidence type="ECO:0000259" key="3">
    <source>
        <dbReference type="Pfam" id="PF00501"/>
    </source>
</evidence>
<dbReference type="Pfam" id="PF13193">
    <property type="entry name" value="AMP-binding_C"/>
    <property type="match status" value="1"/>
</dbReference>
<dbReference type="InterPro" id="IPR020845">
    <property type="entry name" value="AMP-binding_CS"/>
</dbReference>
<dbReference type="InterPro" id="IPR000873">
    <property type="entry name" value="AMP-dep_synth/lig_dom"/>
</dbReference>
<dbReference type="SUPFAM" id="SSF56801">
    <property type="entry name" value="Acetyl-CoA synthetase-like"/>
    <property type="match status" value="1"/>
</dbReference>
<dbReference type="InterPro" id="IPR042099">
    <property type="entry name" value="ANL_N_sf"/>
</dbReference>
<dbReference type="AlphaFoldDB" id="A0A178ZS64"/>
<evidence type="ECO:0000256" key="1">
    <source>
        <dbReference type="ARBA" id="ARBA00006432"/>
    </source>
</evidence>
<dbReference type="GO" id="GO:0016405">
    <property type="term" value="F:CoA-ligase activity"/>
    <property type="evidence" value="ECO:0007669"/>
    <property type="project" value="TreeGrafter"/>
</dbReference>
<accession>A0A178ZS64</accession>
<dbReference type="PROSITE" id="PS00455">
    <property type="entry name" value="AMP_BINDING"/>
    <property type="match status" value="1"/>
</dbReference>
<evidence type="ECO:0000313" key="6">
    <source>
        <dbReference type="Proteomes" id="UP000078343"/>
    </source>
</evidence>
<keyword evidence="2" id="KW-0436">Ligase</keyword>
<dbReference type="PANTHER" id="PTHR24096:SF149">
    <property type="entry name" value="AMP-BINDING DOMAIN-CONTAINING PROTEIN-RELATED"/>
    <property type="match status" value="1"/>
</dbReference>
<keyword evidence="6" id="KW-1185">Reference proteome</keyword>